<dbReference type="AlphaFoldDB" id="A0A9P5S948"/>
<comment type="subcellular location">
    <subcellularLocation>
        <location evidence="1">Host cell</location>
    </subcellularLocation>
    <subcellularLocation>
        <location evidence="2">Secreted</location>
    </subcellularLocation>
</comment>
<name>A0A9P5S948_9FUNG</name>
<dbReference type="InterPro" id="IPR045379">
    <property type="entry name" value="Crinkler_N"/>
</dbReference>
<sequence>MLRDTMTNNRLSLFCLVDGEAASNAFPVDIMPSKTIGDLKDLIKTKKAPRFDDVAADELTLWHVSVPDDDDDDLPISLGSVPEKKKLKATSKLSQVFIGELPDDTIHVIVQ</sequence>
<keyword evidence="3" id="KW-0964">Secreted</keyword>
<dbReference type="Pfam" id="PF20147">
    <property type="entry name" value="Crinkler"/>
    <property type="match status" value="1"/>
</dbReference>
<reference evidence="5" key="1">
    <citation type="journal article" date="2020" name="Fungal Divers.">
        <title>Resolving the Mortierellaceae phylogeny through synthesis of multi-gene phylogenetics and phylogenomics.</title>
        <authorList>
            <person name="Vandepol N."/>
            <person name="Liber J."/>
            <person name="Desiro A."/>
            <person name="Na H."/>
            <person name="Kennedy M."/>
            <person name="Barry K."/>
            <person name="Grigoriev I.V."/>
            <person name="Miller A.N."/>
            <person name="O'Donnell K."/>
            <person name="Stajich J.E."/>
            <person name="Bonito G."/>
        </authorList>
    </citation>
    <scope>NUCLEOTIDE SEQUENCE</scope>
    <source>
        <strain evidence="5">NVP1</strain>
    </source>
</reference>
<proteinExistence type="predicted"/>
<evidence type="ECO:0000313" key="6">
    <source>
        <dbReference type="Proteomes" id="UP000696485"/>
    </source>
</evidence>
<keyword evidence="6" id="KW-1185">Reference proteome</keyword>
<organism evidence="5 6">
    <name type="scientific">Podila minutissima</name>
    <dbReference type="NCBI Taxonomy" id="64525"/>
    <lineage>
        <taxon>Eukaryota</taxon>
        <taxon>Fungi</taxon>
        <taxon>Fungi incertae sedis</taxon>
        <taxon>Mucoromycota</taxon>
        <taxon>Mortierellomycotina</taxon>
        <taxon>Mortierellomycetes</taxon>
        <taxon>Mortierellales</taxon>
        <taxon>Mortierellaceae</taxon>
        <taxon>Podila</taxon>
    </lineage>
</organism>
<evidence type="ECO:0000256" key="1">
    <source>
        <dbReference type="ARBA" id="ARBA00004340"/>
    </source>
</evidence>
<evidence type="ECO:0000256" key="3">
    <source>
        <dbReference type="ARBA" id="ARBA00022525"/>
    </source>
</evidence>
<dbReference type="EMBL" id="JAAAUY010001622">
    <property type="protein sequence ID" value="KAF9321514.1"/>
    <property type="molecule type" value="Genomic_DNA"/>
</dbReference>
<feature type="domain" description="Crinkler effector protein N-terminal" evidence="4">
    <location>
        <begin position="11"/>
        <end position="111"/>
    </location>
</feature>
<accession>A0A9P5S948</accession>
<comment type="caution">
    <text evidence="5">The sequence shown here is derived from an EMBL/GenBank/DDBJ whole genome shotgun (WGS) entry which is preliminary data.</text>
</comment>
<protein>
    <recommendedName>
        <fullName evidence="4">Crinkler effector protein N-terminal domain-containing protein</fullName>
    </recommendedName>
</protein>
<evidence type="ECO:0000313" key="5">
    <source>
        <dbReference type="EMBL" id="KAF9321514.1"/>
    </source>
</evidence>
<dbReference type="GO" id="GO:0005576">
    <property type="term" value="C:extracellular region"/>
    <property type="evidence" value="ECO:0007669"/>
    <property type="project" value="UniProtKB-SubCell"/>
</dbReference>
<dbReference type="GO" id="GO:0043657">
    <property type="term" value="C:host cell"/>
    <property type="evidence" value="ECO:0007669"/>
    <property type="project" value="UniProtKB-SubCell"/>
</dbReference>
<evidence type="ECO:0000256" key="2">
    <source>
        <dbReference type="ARBA" id="ARBA00004613"/>
    </source>
</evidence>
<gene>
    <name evidence="5" type="ORF">BG006_002609</name>
</gene>
<evidence type="ECO:0000259" key="4">
    <source>
        <dbReference type="Pfam" id="PF20147"/>
    </source>
</evidence>
<dbReference type="Proteomes" id="UP000696485">
    <property type="component" value="Unassembled WGS sequence"/>
</dbReference>